<dbReference type="CDD" id="cd08879">
    <property type="entry name" value="RHO_alpha_C_AntDO-like"/>
    <property type="match status" value="1"/>
</dbReference>
<dbReference type="InterPro" id="IPR015879">
    <property type="entry name" value="Ring_hydroxy_dOase_asu_C_dom"/>
</dbReference>
<dbReference type="PROSITE" id="PS51296">
    <property type="entry name" value="RIESKE"/>
    <property type="match status" value="1"/>
</dbReference>
<dbReference type="PANTHER" id="PTHR43756">
    <property type="entry name" value="CHOLINE MONOOXYGENASE, CHLOROPLASTIC"/>
    <property type="match status" value="1"/>
</dbReference>
<keyword evidence="4" id="KW-0560">Oxidoreductase</keyword>
<evidence type="ECO:0000259" key="7">
    <source>
        <dbReference type="PROSITE" id="PS51296"/>
    </source>
</evidence>
<dbReference type="PRINTS" id="PR00090">
    <property type="entry name" value="RNGDIOXGNASE"/>
</dbReference>
<dbReference type="SUPFAM" id="SSF55961">
    <property type="entry name" value="Bet v1-like"/>
    <property type="match status" value="1"/>
</dbReference>
<name>A0ABY2S9F2_9PSEU</name>
<protein>
    <submittedName>
        <fullName evidence="8">Rieske 2Fe-2S domain-containing protein</fullName>
    </submittedName>
</protein>
<dbReference type="Gene3D" id="2.102.10.10">
    <property type="entry name" value="Rieske [2Fe-2S] iron-sulphur domain"/>
    <property type="match status" value="1"/>
</dbReference>
<keyword evidence="9" id="KW-1185">Reference proteome</keyword>
<dbReference type="Proteomes" id="UP000309992">
    <property type="component" value="Unassembled WGS sequence"/>
</dbReference>
<evidence type="ECO:0000256" key="6">
    <source>
        <dbReference type="ARBA" id="ARBA00023014"/>
    </source>
</evidence>
<dbReference type="SUPFAM" id="SSF50022">
    <property type="entry name" value="ISP domain"/>
    <property type="match status" value="1"/>
</dbReference>
<evidence type="ECO:0000313" key="8">
    <source>
        <dbReference type="EMBL" id="TKG72563.1"/>
    </source>
</evidence>
<evidence type="ECO:0000256" key="3">
    <source>
        <dbReference type="ARBA" id="ARBA00022723"/>
    </source>
</evidence>
<dbReference type="Pfam" id="PF00355">
    <property type="entry name" value="Rieske"/>
    <property type="match status" value="1"/>
</dbReference>
<dbReference type="InterPro" id="IPR001663">
    <property type="entry name" value="Rng_hydr_dOase-A"/>
</dbReference>
<gene>
    <name evidence="8" type="ORF">FCN18_04775</name>
</gene>
<evidence type="ECO:0000256" key="5">
    <source>
        <dbReference type="ARBA" id="ARBA00023004"/>
    </source>
</evidence>
<evidence type="ECO:0000313" key="9">
    <source>
        <dbReference type="Proteomes" id="UP000309992"/>
    </source>
</evidence>
<sequence length="442" mass="49492">MTLQHDAVAGRSAAIRPDLRALVRDDRVHRTLYTDPEIFAEEMVKIFGGRSWVYLAHESQLPEPNSFLSVRMGLRPVIVTRDRAGALHTVFNRCSHRGATLCREQSGVAKSFQCPYHGWTFRNTGELVGTPWPQGYGEDFDRGEFGLHKVARTESYRGFVFATLNESAPALTDWLGPATGWLDYWIDRAPGGEVLVRSGAHRMGYRGNWKLAYDNAGDGYHPAFSHRSLLEMASRMGESKDMAYFGRSPDEGPMRTYMLGNGHSVIDQRPNYEGPGSFWANQRPQPGRERVEEYIRAEYGADADRLLDLCVGSQINLSIFPNLLIIGNQIQVVEPLAVDSTQLSWHATSIGGVPPEINTMRMRTQEDFPAFGEPDDQANFEEVQRGLAAPEAEWVFANRGLNVPGWQEVGPDGVVSSTATDELHMRHYYATWLDLMTPGGVR</sequence>
<evidence type="ECO:0000256" key="2">
    <source>
        <dbReference type="ARBA" id="ARBA00022714"/>
    </source>
</evidence>
<evidence type="ECO:0000256" key="1">
    <source>
        <dbReference type="ARBA" id="ARBA00008751"/>
    </source>
</evidence>
<evidence type="ECO:0000256" key="4">
    <source>
        <dbReference type="ARBA" id="ARBA00023002"/>
    </source>
</evidence>
<dbReference type="EMBL" id="SWMS01000002">
    <property type="protein sequence ID" value="TKG72563.1"/>
    <property type="molecule type" value="Genomic_DNA"/>
</dbReference>
<dbReference type="PANTHER" id="PTHR43756:SF1">
    <property type="entry name" value="3-PHENYLPROPIONATE_CINNAMIC ACID DIOXYGENASE SUBUNIT ALPHA"/>
    <property type="match status" value="1"/>
</dbReference>
<comment type="similarity">
    <text evidence="1">Belongs to the bacterial ring-hydroxylating dioxygenase alpha subunit family.</text>
</comment>
<dbReference type="Pfam" id="PF00848">
    <property type="entry name" value="Ring_hydroxyl_A"/>
    <property type="match status" value="1"/>
</dbReference>
<accession>A0ABY2S9F2</accession>
<dbReference type="InterPro" id="IPR036922">
    <property type="entry name" value="Rieske_2Fe-2S_sf"/>
</dbReference>
<organism evidence="8 9">
    <name type="scientific">Prauserella endophytica</name>
    <dbReference type="NCBI Taxonomy" id="1592324"/>
    <lineage>
        <taxon>Bacteria</taxon>
        <taxon>Bacillati</taxon>
        <taxon>Actinomycetota</taxon>
        <taxon>Actinomycetes</taxon>
        <taxon>Pseudonocardiales</taxon>
        <taxon>Pseudonocardiaceae</taxon>
        <taxon>Prauserella</taxon>
        <taxon>Prauserella coralliicola group</taxon>
    </lineage>
</organism>
<keyword evidence="3" id="KW-0479">Metal-binding</keyword>
<dbReference type="RefSeq" id="WP_137093495.1">
    <property type="nucleotide sequence ID" value="NZ_SWMS01000002.1"/>
</dbReference>
<keyword evidence="6" id="KW-0411">Iron-sulfur</keyword>
<keyword evidence="2" id="KW-0001">2Fe-2S</keyword>
<reference evidence="8 9" key="1">
    <citation type="journal article" date="2015" name="Antonie Van Leeuwenhoek">
        <title>Prauserella endophytica sp. nov., an endophytic actinobacterium isolated from Tamarix taklamakanensis.</title>
        <authorList>
            <person name="Liu J.M."/>
            <person name="Habden X."/>
            <person name="Guo L."/>
            <person name="Tuo L."/>
            <person name="Jiang Z.K."/>
            <person name="Liu S.W."/>
            <person name="Liu X.F."/>
            <person name="Chen L."/>
            <person name="Li R.F."/>
            <person name="Zhang Y.Q."/>
            <person name="Sun C.H."/>
        </authorList>
    </citation>
    <scope>NUCLEOTIDE SEQUENCE [LARGE SCALE GENOMIC DNA]</scope>
    <source>
        <strain evidence="8 9">CGMCC 4.7182</strain>
    </source>
</reference>
<comment type="caution">
    <text evidence="8">The sequence shown here is derived from an EMBL/GenBank/DDBJ whole genome shotgun (WGS) entry which is preliminary data.</text>
</comment>
<proteinExistence type="inferred from homology"/>
<keyword evidence="5" id="KW-0408">Iron</keyword>
<dbReference type="Gene3D" id="3.90.380.10">
    <property type="entry name" value="Naphthalene 1,2-dioxygenase Alpha Subunit, Chain A, domain 1"/>
    <property type="match status" value="1"/>
</dbReference>
<feature type="domain" description="Rieske" evidence="7">
    <location>
        <begin position="53"/>
        <end position="135"/>
    </location>
</feature>
<dbReference type="InterPro" id="IPR017941">
    <property type="entry name" value="Rieske_2Fe-2S"/>
</dbReference>